<dbReference type="GO" id="GO:0004519">
    <property type="term" value="F:endonuclease activity"/>
    <property type="evidence" value="ECO:0007669"/>
    <property type="project" value="UniProtKB-KW"/>
</dbReference>
<keyword evidence="2" id="KW-0540">Nuclease</keyword>
<protein>
    <submittedName>
        <fullName evidence="2">Restriction endonuclease</fullName>
    </submittedName>
</protein>
<accession>A0AAX0QA14</accession>
<keyword evidence="2" id="KW-0255">Endonuclease</keyword>
<dbReference type="AlphaFoldDB" id="A0AAX0QA14"/>
<evidence type="ECO:0000313" key="2">
    <source>
        <dbReference type="EMBL" id="PAV10147.1"/>
    </source>
</evidence>
<proteinExistence type="predicted"/>
<dbReference type="RefSeq" id="WP_042696829.1">
    <property type="nucleotide sequence ID" value="NZ_LMVO01000001.1"/>
</dbReference>
<dbReference type="EMBL" id="LMVO01000001">
    <property type="protein sequence ID" value="PAV10147.1"/>
    <property type="molecule type" value="Genomic_DNA"/>
</dbReference>
<feature type="domain" description="Type I restriction enzyme R protein N-terminal" evidence="1">
    <location>
        <begin position="57"/>
        <end position="120"/>
    </location>
</feature>
<dbReference type="Proteomes" id="UP000243820">
    <property type="component" value="Unassembled WGS sequence"/>
</dbReference>
<name>A0AAX0QA14_9EURY</name>
<dbReference type="InterPro" id="IPR017035">
    <property type="entry name" value="UCP035009_HsdR_All3000-type"/>
</dbReference>
<organism evidence="2 3">
    <name type="scientific">Methanocorpusculum parvum</name>
    <dbReference type="NCBI Taxonomy" id="2193"/>
    <lineage>
        <taxon>Archaea</taxon>
        <taxon>Methanobacteriati</taxon>
        <taxon>Methanobacteriota</taxon>
        <taxon>Stenosarchaea group</taxon>
        <taxon>Methanomicrobia</taxon>
        <taxon>Methanomicrobiales</taxon>
        <taxon>Methanocorpusculaceae</taxon>
        <taxon>Methanocorpusculum</taxon>
    </lineage>
</organism>
<sequence length="355" mass="40959">MDFNDQLRAFSVRIPKIIESVKTEEATKNGLILPFLQILGYNVFDPSEVCPECIADVGTKKGEKVDYAIMKEGKPVILIECKSFDVDLASIHMSQLFRYFSVVPAKLGILTNGKKYLFFSDIDAPNKMDTKPFLELDMVNLTDQNIETLKQFRKESFNVDKILPSALNMKYIKEIKQILAQDMESPSQEIVQYFAHQIYDGRLTKNMVSNFTEITKRALNQYINDVINERLKSAMAPELSEKPEEKPVDEGIIEDDSEITTTQSEIEGFYIIRAILSDIVAPERVIMRDVKSYCSIILDDTNRKPICRLYFNSETKRYIGLFNNEKEERQVINSIPDIYKYASQLRDTVKKYDIK</sequence>
<evidence type="ECO:0000259" key="1">
    <source>
        <dbReference type="Pfam" id="PF13588"/>
    </source>
</evidence>
<dbReference type="PIRSF" id="PIRSF035009">
    <property type="entry name" value="UCP035009_HSDR_N"/>
    <property type="match status" value="1"/>
</dbReference>
<dbReference type="InterPro" id="IPR029464">
    <property type="entry name" value="HSDR_N"/>
</dbReference>
<evidence type="ECO:0000313" key="3">
    <source>
        <dbReference type="Proteomes" id="UP000243820"/>
    </source>
</evidence>
<reference evidence="2 3" key="1">
    <citation type="journal article" date="2017" name="BMC Genomics">
        <title>Genomic analysis of methanogenic archaea reveals a shift towards energy conservation.</title>
        <authorList>
            <person name="Gilmore S.P."/>
            <person name="Henske J.K."/>
            <person name="Sexton J.A."/>
            <person name="Solomon K.V."/>
            <person name="Seppala S."/>
            <person name="Yoo J.I."/>
            <person name="Huyett L.M."/>
            <person name="Pressman A."/>
            <person name="Cogan J.Z."/>
            <person name="Kivenson V."/>
            <person name="Peng X."/>
            <person name="Tan Y."/>
            <person name="Valentine D.L."/>
            <person name="O'Malley M.A."/>
        </authorList>
    </citation>
    <scope>NUCLEOTIDE SEQUENCE [LARGE SCALE GENOMIC DNA]</scope>
    <source>
        <strain evidence="2 3">XII</strain>
    </source>
</reference>
<keyword evidence="2" id="KW-0378">Hydrolase</keyword>
<comment type="caution">
    <text evidence="2">The sequence shown here is derived from an EMBL/GenBank/DDBJ whole genome shotgun (WGS) entry which is preliminary data.</text>
</comment>
<keyword evidence="3" id="KW-1185">Reference proteome</keyword>
<gene>
    <name evidence="2" type="ORF">ASJ83_06750</name>
</gene>
<dbReference type="Pfam" id="PF13588">
    <property type="entry name" value="HSDR_N_2"/>
    <property type="match status" value="1"/>
</dbReference>